<gene>
    <name evidence="3" type="ORF">UVI_02004620</name>
</gene>
<dbReference type="Gene3D" id="1.20.1280.50">
    <property type="match status" value="1"/>
</dbReference>
<dbReference type="EMBL" id="BBTG02000002">
    <property type="protein sequence ID" value="GAO13816.1"/>
    <property type="molecule type" value="Genomic_DNA"/>
</dbReference>
<evidence type="ECO:0000313" key="3">
    <source>
        <dbReference type="EMBL" id="GAO13816.1"/>
    </source>
</evidence>
<evidence type="ECO:0000259" key="2">
    <source>
        <dbReference type="PROSITE" id="PS50181"/>
    </source>
</evidence>
<dbReference type="Proteomes" id="UP000054053">
    <property type="component" value="Unassembled WGS sequence"/>
</dbReference>
<dbReference type="InterPro" id="IPR036047">
    <property type="entry name" value="F-box-like_dom_sf"/>
</dbReference>
<name>A0A1B5KSF1_USTVR</name>
<accession>A0A1B5KSF1</accession>
<dbReference type="PROSITE" id="PS50181">
    <property type="entry name" value="FBOX"/>
    <property type="match status" value="1"/>
</dbReference>
<feature type="region of interest" description="Disordered" evidence="1">
    <location>
        <begin position="1"/>
        <end position="21"/>
    </location>
</feature>
<reference evidence="4" key="1">
    <citation type="journal article" date="2016" name="Genome Announc.">
        <title>Genome sequence of Ustilaginoidea virens IPU010, a rice pathogenic fungus causing false smut.</title>
        <authorList>
            <person name="Kumagai T."/>
            <person name="Ishii T."/>
            <person name="Terai G."/>
            <person name="Umemura M."/>
            <person name="Machida M."/>
            <person name="Asai K."/>
        </authorList>
    </citation>
    <scope>NUCLEOTIDE SEQUENCE [LARGE SCALE GENOMIC DNA]</scope>
    <source>
        <strain evidence="4">IPU010</strain>
    </source>
</reference>
<evidence type="ECO:0000256" key="1">
    <source>
        <dbReference type="SAM" id="MobiDB-lite"/>
    </source>
</evidence>
<dbReference type="Pfam" id="PF12937">
    <property type="entry name" value="F-box-like"/>
    <property type="match status" value="1"/>
</dbReference>
<sequence length="102" mass="10928">MPSIVLHHGQGTESTALRDGPAIQGGSIPTHPLGVKPLGNRYLSKGPNAKTNSGIWGLLPDEMLMLVLEQLDAGSLLSLGSTCKFLFAFCHSDELWKALFLL</sequence>
<protein>
    <recommendedName>
        <fullName evidence="2">F-box domain-containing protein</fullName>
    </recommendedName>
</protein>
<dbReference type="SMART" id="SM00256">
    <property type="entry name" value="FBOX"/>
    <property type="match status" value="1"/>
</dbReference>
<proteinExistence type="predicted"/>
<dbReference type="SUPFAM" id="SSF81383">
    <property type="entry name" value="F-box domain"/>
    <property type="match status" value="1"/>
</dbReference>
<dbReference type="InterPro" id="IPR001810">
    <property type="entry name" value="F-box_dom"/>
</dbReference>
<organism evidence="3 4">
    <name type="scientific">Ustilaginoidea virens</name>
    <name type="common">Rice false smut fungus</name>
    <name type="synonym">Villosiclava virens</name>
    <dbReference type="NCBI Taxonomy" id="1159556"/>
    <lineage>
        <taxon>Eukaryota</taxon>
        <taxon>Fungi</taxon>
        <taxon>Dikarya</taxon>
        <taxon>Ascomycota</taxon>
        <taxon>Pezizomycotina</taxon>
        <taxon>Sordariomycetes</taxon>
        <taxon>Hypocreomycetidae</taxon>
        <taxon>Hypocreales</taxon>
        <taxon>Clavicipitaceae</taxon>
        <taxon>Ustilaginoidea</taxon>
    </lineage>
</organism>
<comment type="caution">
    <text evidence="3">The sequence shown here is derived from an EMBL/GenBank/DDBJ whole genome shotgun (WGS) entry which is preliminary data.</text>
</comment>
<feature type="domain" description="F-box" evidence="2">
    <location>
        <begin position="53"/>
        <end position="99"/>
    </location>
</feature>
<evidence type="ECO:0000313" key="4">
    <source>
        <dbReference type="Proteomes" id="UP000054053"/>
    </source>
</evidence>
<dbReference type="AlphaFoldDB" id="A0A1B5KSF1"/>